<sequence length="211" mass="22031">MKDIIRLCFSLGAVCFCGAAALVYVNAKTLVPRQQAQQATLTKSLSLVLPAETSDTKTLAVAAEDGLSFFLACDAAGRPLAVAGQGSTRTGFGGEVVVLVGLERDGRIRGVMVTKHSETPGLGTKATDRKQLKSLWAVLAGKDEEVAFPPNDYLDAYSGRPAGEFVLGGGSSEQRIDGVSGATISSKAVLAAVNRVCDAYNKNHDAIWAAQ</sequence>
<evidence type="ECO:0000256" key="5">
    <source>
        <dbReference type="ARBA" id="ARBA00022982"/>
    </source>
</evidence>
<dbReference type="SMART" id="SM00900">
    <property type="entry name" value="FMN_bind"/>
    <property type="match status" value="1"/>
</dbReference>
<evidence type="ECO:0000313" key="8">
    <source>
        <dbReference type="Proteomes" id="UP001238163"/>
    </source>
</evidence>
<name>A0AAE3VDM4_9BACT</name>
<evidence type="ECO:0000256" key="4">
    <source>
        <dbReference type="ARBA" id="ARBA00022643"/>
    </source>
</evidence>
<dbReference type="InterPro" id="IPR010209">
    <property type="entry name" value="Ion_transpt_RnfG/RsxG"/>
</dbReference>
<dbReference type="EMBL" id="JAUSVL010000001">
    <property type="protein sequence ID" value="MDQ0288592.1"/>
    <property type="molecule type" value="Genomic_DNA"/>
</dbReference>
<gene>
    <name evidence="7" type="ORF">J3R75_000699</name>
</gene>
<keyword evidence="3" id="KW-0285">Flavoprotein</keyword>
<keyword evidence="2" id="KW-0597">Phosphoprotein</keyword>
<comment type="caution">
    <text evidence="7">The sequence shown here is derived from an EMBL/GenBank/DDBJ whole genome shotgun (WGS) entry which is preliminary data.</text>
</comment>
<proteinExistence type="predicted"/>
<dbReference type="GO" id="GO:0022900">
    <property type="term" value="P:electron transport chain"/>
    <property type="evidence" value="ECO:0007669"/>
    <property type="project" value="InterPro"/>
</dbReference>
<keyword evidence="4" id="KW-0288">FMN</keyword>
<keyword evidence="1" id="KW-0813">Transport</keyword>
<dbReference type="PANTHER" id="PTHR36118:SF1">
    <property type="entry name" value="ION-TRANSLOCATING OXIDOREDUCTASE COMPLEX SUBUNIT G"/>
    <property type="match status" value="1"/>
</dbReference>
<keyword evidence="5" id="KW-0249">Electron transport</keyword>
<dbReference type="GO" id="GO:0009055">
    <property type="term" value="F:electron transfer activity"/>
    <property type="evidence" value="ECO:0007669"/>
    <property type="project" value="InterPro"/>
</dbReference>
<reference evidence="7" key="1">
    <citation type="submission" date="2023-07" db="EMBL/GenBank/DDBJ databases">
        <title>Genomic Encyclopedia of Type Strains, Phase IV (KMG-IV): sequencing the most valuable type-strain genomes for metagenomic binning, comparative biology and taxonomic classification.</title>
        <authorList>
            <person name="Goeker M."/>
        </authorList>
    </citation>
    <scope>NUCLEOTIDE SEQUENCE</scope>
    <source>
        <strain evidence="7">DSM 24202</strain>
    </source>
</reference>
<dbReference type="PANTHER" id="PTHR36118">
    <property type="entry name" value="ION-TRANSLOCATING OXIDOREDUCTASE COMPLEX SUBUNIT G"/>
    <property type="match status" value="1"/>
</dbReference>
<evidence type="ECO:0000256" key="3">
    <source>
        <dbReference type="ARBA" id="ARBA00022630"/>
    </source>
</evidence>
<dbReference type="AlphaFoldDB" id="A0AAE3VDM4"/>
<evidence type="ECO:0000256" key="1">
    <source>
        <dbReference type="ARBA" id="ARBA00022448"/>
    </source>
</evidence>
<protein>
    <submittedName>
        <fullName evidence="7">Electron transport complex protein RnfG</fullName>
    </submittedName>
</protein>
<evidence type="ECO:0000256" key="2">
    <source>
        <dbReference type="ARBA" id="ARBA00022553"/>
    </source>
</evidence>
<dbReference type="GO" id="GO:0005886">
    <property type="term" value="C:plasma membrane"/>
    <property type="evidence" value="ECO:0007669"/>
    <property type="project" value="InterPro"/>
</dbReference>
<evidence type="ECO:0000259" key="6">
    <source>
        <dbReference type="SMART" id="SM00900"/>
    </source>
</evidence>
<dbReference type="Proteomes" id="UP001238163">
    <property type="component" value="Unassembled WGS sequence"/>
</dbReference>
<keyword evidence="8" id="KW-1185">Reference proteome</keyword>
<dbReference type="Pfam" id="PF04205">
    <property type="entry name" value="FMN_bind"/>
    <property type="match status" value="1"/>
</dbReference>
<organism evidence="7 8">
    <name type="scientific">Oligosphaera ethanolica</name>
    <dbReference type="NCBI Taxonomy" id="760260"/>
    <lineage>
        <taxon>Bacteria</taxon>
        <taxon>Pseudomonadati</taxon>
        <taxon>Lentisphaerota</taxon>
        <taxon>Oligosphaeria</taxon>
        <taxon>Oligosphaerales</taxon>
        <taxon>Oligosphaeraceae</taxon>
        <taxon>Oligosphaera</taxon>
    </lineage>
</organism>
<dbReference type="InterPro" id="IPR007329">
    <property type="entry name" value="FMN-bd"/>
</dbReference>
<accession>A0AAE3VDM4</accession>
<feature type="domain" description="FMN-binding" evidence="6">
    <location>
        <begin position="91"/>
        <end position="200"/>
    </location>
</feature>
<dbReference type="PIRSF" id="PIRSF006091">
    <property type="entry name" value="E_trnsport_RnfG"/>
    <property type="match status" value="1"/>
</dbReference>
<dbReference type="RefSeq" id="WP_307259921.1">
    <property type="nucleotide sequence ID" value="NZ_JAUSVL010000001.1"/>
</dbReference>
<evidence type="ECO:0000313" key="7">
    <source>
        <dbReference type="EMBL" id="MDQ0288592.1"/>
    </source>
</evidence>
<dbReference type="GO" id="GO:0010181">
    <property type="term" value="F:FMN binding"/>
    <property type="evidence" value="ECO:0007669"/>
    <property type="project" value="InterPro"/>
</dbReference>